<keyword evidence="3" id="KW-1185">Reference proteome</keyword>
<protein>
    <submittedName>
        <fullName evidence="2">Transmembrane protein, putative</fullName>
    </submittedName>
</protein>
<gene>
    <name evidence="2" type="ORF">BSAL_66950</name>
</gene>
<feature type="transmembrane region" description="Helical" evidence="1">
    <location>
        <begin position="201"/>
        <end position="224"/>
    </location>
</feature>
<keyword evidence="1 2" id="KW-0812">Transmembrane</keyword>
<feature type="transmembrane region" description="Helical" evidence="1">
    <location>
        <begin position="28"/>
        <end position="46"/>
    </location>
</feature>
<dbReference type="VEuPathDB" id="TriTrypDB:BSAL_66950"/>
<feature type="transmembrane region" description="Helical" evidence="1">
    <location>
        <begin position="108"/>
        <end position="130"/>
    </location>
</feature>
<dbReference type="AlphaFoldDB" id="A0A0S4IUB3"/>
<reference evidence="3" key="1">
    <citation type="submission" date="2015-09" db="EMBL/GenBank/DDBJ databases">
        <authorList>
            <consortium name="Pathogen Informatics"/>
        </authorList>
    </citation>
    <scope>NUCLEOTIDE SEQUENCE [LARGE SCALE GENOMIC DNA]</scope>
    <source>
        <strain evidence="3">Lake Konstanz</strain>
    </source>
</reference>
<dbReference type="PROSITE" id="PS51257">
    <property type="entry name" value="PROKAR_LIPOPROTEIN"/>
    <property type="match status" value="1"/>
</dbReference>
<feature type="transmembrane region" description="Helical" evidence="1">
    <location>
        <begin position="173"/>
        <end position="195"/>
    </location>
</feature>
<keyword evidence="1" id="KW-1133">Transmembrane helix</keyword>
<evidence type="ECO:0000313" key="3">
    <source>
        <dbReference type="Proteomes" id="UP000051952"/>
    </source>
</evidence>
<dbReference type="Proteomes" id="UP000051952">
    <property type="component" value="Unassembled WGS sequence"/>
</dbReference>
<evidence type="ECO:0000256" key="1">
    <source>
        <dbReference type="SAM" id="Phobius"/>
    </source>
</evidence>
<proteinExistence type="predicted"/>
<sequence length="337" mass="34974">MRICSGSSSSASVAAAVAARSAIVSNVVLLLVVACVFGVLVALWVCQCRTTIIEAARIFCLPSSLLPAWTVVVPSTTSGATLLLARLARVSAAARCSWSSWSCAVGCAVRWVCAVVDAFVLAAVSCVSVVSGLTASDAQCHGWSLAVVLVLVVQLALLVALRPFTTVFSSVYNAVTLVLTILSALSQLVFVWAYAADSAGLWLLGAAGGVSLAVVGVSAVKLLLDVHQLVAAVRRRVVALRTLPSAASRESDSFVDLDALLRDDSSEMSALQASQREVIDDGCADSSMSCIRSTLDVKEELSMYDSQFWDVSGAAVGTALVKGDSDILRVGDGGSMH</sequence>
<organism evidence="2 3">
    <name type="scientific">Bodo saltans</name>
    <name type="common">Flagellated protozoan</name>
    <dbReference type="NCBI Taxonomy" id="75058"/>
    <lineage>
        <taxon>Eukaryota</taxon>
        <taxon>Discoba</taxon>
        <taxon>Euglenozoa</taxon>
        <taxon>Kinetoplastea</taxon>
        <taxon>Metakinetoplastina</taxon>
        <taxon>Eubodonida</taxon>
        <taxon>Bodonidae</taxon>
        <taxon>Bodo</taxon>
    </lineage>
</organism>
<keyword evidence="1" id="KW-0472">Membrane</keyword>
<evidence type="ECO:0000313" key="2">
    <source>
        <dbReference type="EMBL" id="CUF89906.1"/>
    </source>
</evidence>
<dbReference type="EMBL" id="CYKH01000438">
    <property type="protein sequence ID" value="CUF89906.1"/>
    <property type="molecule type" value="Genomic_DNA"/>
</dbReference>
<accession>A0A0S4IUB3</accession>
<name>A0A0S4IUB3_BODSA</name>
<feature type="transmembrane region" description="Helical" evidence="1">
    <location>
        <begin position="142"/>
        <end position="161"/>
    </location>
</feature>